<dbReference type="PANTHER" id="PTHR43792">
    <property type="entry name" value="GNAT FAMILY, PUTATIVE (AFU_ORTHOLOGUE AFUA_3G00765)-RELATED-RELATED"/>
    <property type="match status" value="1"/>
</dbReference>
<protein>
    <submittedName>
        <fullName evidence="2">GNAT family N-acetyltransferase</fullName>
        <ecNumber evidence="2">2.3.-.-</ecNumber>
    </submittedName>
</protein>
<dbReference type="PROSITE" id="PS51186">
    <property type="entry name" value="GNAT"/>
    <property type="match status" value="1"/>
</dbReference>
<dbReference type="InterPro" id="IPR016181">
    <property type="entry name" value="Acyl_CoA_acyltransferase"/>
</dbReference>
<dbReference type="Proteomes" id="UP001597173">
    <property type="component" value="Unassembled WGS sequence"/>
</dbReference>
<name>A0ABW3YS84_MYCRA</name>
<gene>
    <name evidence="2" type="ORF">ACFQ33_04480</name>
</gene>
<accession>A0ABW3YS84</accession>
<reference evidence="3" key="1">
    <citation type="journal article" date="2019" name="Int. J. Syst. Evol. Microbiol.">
        <title>The Global Catalogue of Microorganisms (GCM) 10K type strain sequencing project: providing services to taxonomists for standard genome sequencing and annotation.</title>
        <authorList>
            <consortium name="The Broad Institute Genomics Platform"/>
            <consortium name="The Broad Institute Genome Sequencing Center for Infectious Disease"/>
            <person name="Wu L."/>
            <person name="Ma J."/>
        </authorList>
    </citation>
    <scope>NUCLEOTIDE SEQUENCE [LARGE SCALE GENOMIC DNA]</scope>
    <source>
        <strain evidence="3">CCUG 55609</strain>
    </source>
</reference>
<dbReference type="Gene3D" id="3.40.630.30">
    <property type="match status" value="1"/>
</dbReference>
<dbReference type="EC" id="2.3.-.-" evidence="2"/>
<keyword evidence="2" id="KW-0012">Acyltransferase</keyword>
<evidence type="ECO:0000259" key="1">
    <source>
        <dbReference type="PROSITE" id="PS51186"/>
    </source>
</evidence>
<dbReference type="RefSeq" id="WP_374837006.1">
    <property type="nucleotide sequence ID" value="NZ_JBHEEW010000004.1"/>
</dbReference>
<dbReference type="GO" id="GO:0016746">
    <property type="term" value="F:acyltransferase activity"/>
    <property type="evidence" value="ECO:0007669"/>
    <property type="project" value="UniProtKB-KW"/>
</dbReference>
<keyword evidence="3" id="KW-1185">Reference proteome</keyword>
<sequence>MPIPTLETERLILRGHRLADFDDCVALSRDEEVMRFITGAPATRQETWVRMMRWTGMWHLLGFGFLVIEEKQTGRFIGEAGFQEMRRDMEPSIEGTLEAGWVLHPEAQGRGYATEALKALIGWSDDRFPGKTLSCIIHPDNAASLRLAGKLGFRETARTFCKGDVVVLLR</sequence>
<organism evidence="2 3">
    <name type="scientific">Mycoplana ramosa</name>
    <name type="common">Mycoplana bullata</name>
    <dbReference type="NCBI Taxonomy" id="40837"/>
    <lineage>
        <taxon>Bacteria</taxon>
        <taxon>Pseudomonadati</taxon>
        <taxon>Pseudomonadota</taxon>
        <taxon>Alphaproteobacteria</taxon>
        <taxon>Hyphomicrobiales</taxon>
        <taxon>Rhizobiaceae</taxon>
        <taxon>Mycoplana</taxon>
    </lineage>
</organism>
<dbReference type="InterPro" id="IPR000182">
    <property type="entry name" value="GNAT_dom"/>
</dbReference>
<dbReference type="EMBL" id="JBHTNF010000001">
    <property type="protein sequence ID" value="MFD1327145.1"/>
    <property type="molecule type" value="Genomic_DNA"/>
</dbReference>
<comment type="caution">
    <text evidence="2">The sequence shown here is derived from an EMBL/GenBank/DDBJ whole genome shotgun (WGS) entry which is preliminary data.</text>
</comment>
<dbReference type="InterPro" id="IPR051531">
    <property type="entry name" value="N-acetyltransferase"/>
</dbReference>
<proteinExistence type="predicted"/>
<feature type="domain" description="N-acetyltransferase" evidence="1">
    <location>
        <begin position="11"/>
        <end position="170"/>
    </location>
</feature>
<dbReference type="SUPFAM" id="SSF55729">
    <property type="entry name" value="Acyl-CoA N-acyltransferases (Nat)"/>
    <property type="match status" value="1"/>
</dbReference>
<dbReference type="PANTHER" id="PTHR43792:SF16">
    <property type="entry name" value="N-ACETYLTRANSFERASE DOMAIN-CONTAINING PROTEIN"/>
    <property type="match status" value="1"/>
</dbReference>
<dbReference type="Pfam" id="PF13302">
    <property type="entry name" value="Acetyltransf_3"/>
    <property type="match status" value="1"/>
</dbReference>
<evidence type="ECO:0000313" key="2">
    <source>
        <dbReference type="EMBL" id="MFD1327145.1"/>
    </source>
</evidence>
<evidence type="ECO:0000313" key="3">
    <source>
        <dbReference type="Proteomes" id="UP001597173"/>
    </source>
</evidence>
<keyword evidence="2" id="KW-0808">Transferase</keyword>